<keyword evidence="7" id="KW-1185">Reference proteome</keyword>
<evidence type="ECO:0000259" key="5">
    <source>
        <dbReference type="Pfam" id="PF25973"/>
    </source>
</evidence>
<name>A0A0H5DT85_9BACT</name>
<gene>
    <name evidence="6" type="ORF">ELAC_2248</name>
</gene>
<dbReference type="OrthoDB" id="245220at2"/>
<evidence type="ECO:0000256" key="1">
    <source>
        <dbReference type="ARBA" id="ARBA00009477"/>
    </source>
</evidence>
<dbReference type="Gene3D" id="2.40.30.170">
    <property type="match status" value="1"/>
</dbReference>
<dbReference type="Gene3D" id="1.10.287.470">
    <property type="entry name" value="Helix hairpin bin"/>
    <property type="match status" value="1"/>
</dbReference>
<dbReference type="InterPro" id="IPR058792">
    <property type="entry name" value="Beta-barrel_RND_2"/>
</dbReference>
<dbReference type="Pfam" id="PF25973">
    <property type="entry name" value="BSH_CzcB"/>
    <property type="match status" value="1"/>
</dbReference>
<dbReference type="InterPro" id="IPR006143">
    <property type="entry name" value="RND_pump_MFP"/>
</dbReference>
<dbReference type="NCBIfam" id="TIGR01730">
    <property type="entry name" value="RND_mfp"/>
    <property type="match status" value="1"/>
</dbReference>
<feature type="domain" description="CusB-like beta-barrel" evidence="4">
    <location>
        <begin position="212"/>
        <end position="285"/>
    </location>
</feature>
<evidence type="ECO:0000259" key="4">
    <source>
        <dbReference type="Pfam" id="PF25954"/>
    </source>
</evidence>
<proteinExistence type="inferred from homology"/>
<dbReference type="Gene3D" id="2.40.50.100">
    <property type="match status" value="1"/>
</dbReference>
<keyword evidence="3" id="KW-0732">Signal</keyword>
<dbReference type="RefSeq" id="WP_098039427.1">
    <property type="nucleotide sequence ID" value="NZ_CWGJ01000028.1"/>
</dbReference>
<feature type="chain" id="PRO_5005217869" evidence="3">
    <location>
        <begin position="22"/>
        <end position="389"/>
    </location>
</feature>
<organism evidence="6 7">
    <name type="scientific">Estrella lausannensis</name>
    <dbReference type="NCBI Taxonomy" id="483423"/>
    <lineage>
        <taxon>Bacteria</taxon>
        <taxon>Pseudomonadati</taxon>
        <taxon>Chlamydiota</taxon>
        <taxon>Chlamydiia</taxon>
        <taxon>Parachlamydiales</taxon>
        <taxon>Candidatus Criblamydiaceae</taxon>
        <taxon>Estrella</taxon>
    </lineage>
</organism>
<feature type="signal peptide" evidence="3">
    <location>
        <begin position="1"/>
        <end position="21"/>
    </location>
</feature>
<dbReference type="PANTHER" id="PTHR30469">
    <property type="entry name" value="MULTIDRUG RESISTANCE PROTEIN MDTA"/>
    <property type="match status" value="1"/>
</dbReference>
<dbReference type="PANTHER" id="PTHR30469:SF20">
    <property type="entry name" value="EFFLUX RND TRANSPORTER PERIPLASMIC ADAPTOR SUBUNIT"/>
    <property type="match status" value="1"/>
</dbReference>
<protein>
    <submittedName>
        <fullName evidence="6">Efflux transporter, RND family, MFP subunit</fullName>
    </submittedName>
</protein>
<dbReference type="SUPFAM" id="SSF111369">
    <property type="entry name" value="HlyD-like secretion proteins"/>
    <property type="match status" value="1"/>
</dbReference>
<dbReference type="GO" id="GO:0015562">
    <property type="term" value="F:efflux transmembrane transporter activity"/>
    <property type="evidence" value="ECO:0007669"/>
    <property type="project" value="TreeGrafter"/>
</dbReference>
<evidence type="ECO:0000313" key="7">
    <source>
        <dbReference type="Proteomes" id="UP000220251"/>
    </source>
</evidence>
<evidence type="ECO:0000256" key="3">
    <source>
        <dbReference type="SAM" id="SignalP"/>
    </source>
</evidence>
<comment type="similarity">
    <text evidence="1">Belongs to the membrane fusion protein (MFP) (TC 8.A.1) family.</text>
</comment>
<dbReference type="Pfam" id="PF25954">
    <property type="entry name" value="Beta-barrel_RND_2"/>
    <property type="match status" value="1"/>
</dbReference>
<feature type="domain" description="CzcB-like barrel-sandwich hybrid" evidence="5">
    <location>
        <begin position="65"/>
        <end position="202"/>
    </location>
</feature>
<evidence type="ECO:0000256" key="2">
    <source>
        <dbReference type="SAM" id="Coils"/>
    </source>
</evidence>
<dbReference type="EMBL" id="CWGJ01000028">
    <property type="protein sequence ID" value="CRX39568.1"/>
    <property type="molecule type" value="Genomic_DNA"/>
</dbReference>
<dbReference type="AlphaFoldDB" id="A0A0H5DT85"/>
<feature type="coiled-coil region" evidence="2">
    <location>
        <begin position="102"/>
        <end position="169"/>
    </location>
</feature>
<dbReference type="InterPro" id="IPR058647">
    <property type="entry name" value="BSH_CzcB-like"/>
</dbReference>
<reference evidence="7" key="1">
    <citation type="submission" date="2015-06" db="EMBL/GenBank/DDBJ databases">
        <authorList>
            <person name="Bertelli C."/>
        </authorList>
    </citation>
    <scope>NUCLEOTIDE SEQUENCE [LARGE SCALE GENOMIC DNA]</scope>
    <source>
        <strain evidence="7">CRIB-30</strain>
    </source>
</reference>
<dbReference type="GO" id="GO:1990281">
    <property type="term" value="C:efflux pump complex"/>
    <property type="evidence" value="ECO:0007669"/>
    <property type="project" value="TreeGrafter"/>
</dbReference>
<dbReference type="PROSITE" id="PS51257">
    <property type="entry name" value="PROKAR_LIPOPROTEIN"/>
    <property type="match status" value="1"/>
</dbReference>
<evidence type="ECO:0000313" key="6">
    <source>
        <dbReference type="EMBL" id="CRX39568.1"/>
    </source>
</evidence>
<dbReference type="Proteomes" id="UP000220251">
    <property type="component" value="Unassembled WGS sequence"/>
</dbReference>
<dbReference type="Gene3D" id="2.40.420.20">
    <property type="match status" value="1"/>
</dbReference>
<accession>A0A0H5DT85</accession>
<sequence length="389" mass="43385">MMTAKSLFVSILLLPLTLALLTSGCKKQEAAQQARPAMAILAQEEEIIKPLLFPGKTRASRRVNLSFRVDGLMHERTAQVGDSVKKGDTIARLDTEDFETALENILGKKERAEAALRFAENDYSRSERLYQQDRGAISEVLLDQKKETVNELRGQIKSLMAEERAAKNNLDYASLKAPFDGTIVAVYVQNFEYIKAKQPIMRLLGSDAIEMVIDVPEKMIGKIFEISSLKVEFDAYPGKWHPAKISEIGTEASSTTSTFPVTLLIYQPEGYPLLSGMTGTAIWNDEGKDKERKIILPAQALFSENGKEEFVFKFKEDTKEAIKAPVKKGSMTSRGIVIEEGVKPGEWIITSGVHTLREGQKITIKQVRLNDSGEIEEYNAPLALPETRQ</sequence>
<keyword evidence="2" id="KW-0175">Coiled coil</keyword>